<evidence type="ECO:0000313" key="2">
    <source>
        <dbReference type="EMBL" id="ORV03673.1"/>
    </source>
</evidence>
<proteinExistence type="predicted"/>
<reference evidence="2 3" key="1">
    <citation type="submission" date="2016-01" db="EMBL/GenBank/DDBJ databases">
        <title>The new phylogeny of the genus Mycobacterium.</title>
        <authorList>
            <person name="Tarcisio F."/>
            <person name="Conor M."/>
            <person name="Antonella G."/>
            <person name="Elisabetta G."/>
            <person name="Giulia F.S."/>
            <person name="Sara T."/>
            <person name="Anna F."/>
            <person name="Clotilde B."/>
            <person name="Roberto B."/>
            <person name="Veronica D.S."/>
            <person name="Fabio R."/>
            <person name="Monica P."/>
            <person name="Olivier J."/>
            <person name="Enrico T."/>
            <person name="Nicola S."/>
        </authorList>
    </citation>
    <scope>NUCLEOTIDE SEQUENCE [LARGE SCALE GENOMIC DNA]</scope>
    <source>
        <strain evidence="2 3">DSM 44179</strain>
    </source>
</reference>
<dbReference type="InterPro" id="IPR037126">
    <property type="entry name" value="PdaC/RsiV-like_sf"/>
</dbReference>
<accession>A0A1X1RDX8</accession>
<evidence type="ECO:0000313" key="3">
    <source>
        <dbReference type="Proteomes" id="UP000193484"/>
    </source>
</evidence>
<protein>
    <recommendedName>
        <fullName evidence="1">DUF3298 domain-containing protein</fullName>
    </recommendedName>
</protein>
<dbReference type="Proteomes" id="UP000193484">
    <property type="component" value="Unassembled WGS sequence"/>
</dbReference>
<dbReference type="AlphaFoldDB" id="A0A1X1RDX8"/>
<comment type="caution">
    <text evidence="2">The sequence shown here is derived from an EMBL/GenBank/DDBJ whole genome shotgun (WGS) entry which is preliminary data.</text>
</comment>
<dbReference type="Gene3D" id="3.90.640.20">
    <property type="entry name" value="Heat-shock cognate protein, ATPase"/>
    <property type="match status" value="1"/>
</dbReference>
<dbReference type="STRING" id="1793.AWC04_10080"/>
<keyword evidence="3" id="KW-1185">Reference proteome</keyword>
<evidence type="ECO:0000259" key="1">
    <source>
        <dbReference type="Pfam" id="PF11738"/>
    </source>
</evidence>
<dbReference type="EMBL" id="LQOJ01000036">
    <property type="protein sequence ID" value="ORV03673.1"/>
    <property type="molecule type" value="Genomic_DNA"/>
</dbReference>
<dbReference type="Pfam" id="PF11738">
    <property type="entry name" value="DUF3298"/>
    <property type="match status" value="1"/>
</dbReference>
<dbReference type="Gene3D" id="3.30.565.40">
    <property type="entry name" value="Fervidobacterium nodosum Rt17-B1 like"/>
    <property type="match status" value="1"/>
</dbReference>
<organism evidence="2 3">
    <name type="scientific">Mycolicibacterium fallax</name>
    <name type="common">Mycobacterium fallax</name>
    <dbReference type="NCBI Taxonomy" id="1793"/>
    <lineage>
        <taxon>Bacteria</taxon>
        <taxon>Bacillati</taxon>
        <taxon>Actinomycetota</taxon>
        <taxon>Actinomycetes</taxon>
        <taxon>Mycobacteriales</taxon>
        <taxon>Mycobacteriaceae</taxon>
        <taxon>Mycolicibacterium</taxon>
    </lineage>
</organism>
<sequence length="204" mass="22553">MGGNWDGAAGQCSATATNANQINVEISADFPVELVEDPTTGPPLRAFLRDFFTKFGHPADALIRDGRARLTSRVLTDAPNTTSVLFSNDWYLGGPHPNDELDTFTFDRHTGRQLALADLFCSTDPVEEQLEPLVKKYVRSTYTPTDGRSELPDYTRYTDGYRAWLLDGDELVIYLPSYRTGPVHAGMFVARIPTSELRAGDCAT</sequence>
<dbReference type="InterPro" id="IPR021729">
    <property type="entry name" value="DUF3298"/>
</dbReference>
<feature type="domain" description="DUF3298" evidence="1">
    <location>
        <begin position="118"/>
        <end position="195"/>
    </location>
</feature>
<name>A0A1X1RDX8_MYCFA</name>
<gene>
    <name evidence="2" type="ORF">AWC04_10080</name>
</gene>